<gene>
    <name evidence="1" type="ORF">SAMN06265795_10949</name>
</gene>
<dbReference type="EMBL" id="FZOT01000009">
    <property type="protein sequence ID" value="SNS91328.1"/>
    <property type="molecule type" value="Genomic_DNA"/>
</dbReference>
<protein>
    <submittedName>
        <fullName evidence="1">Uncharacterized protein</fullName>
    </submittedName>
</protein>
<name>A0A239IDK0_9BURK</name>
<dbReference type="Proteomes" id="UP000198284">
    <property type="component" value="Unassembled WGS sequence"/>
</dbReference>
<dbReference type="RefSeq" id="WP_089399990.1">
    <property type="nucleotide sequence ID" value="NZ_FZOT01000009.1"/>
</dbReference>
<proteinExistence type="predicted"/>
<evidence type="ECO:0000313" key="1">
    <source>
        <dbReference type="EMBL" id="SNS91328.1"/>
    </source>
</evidence>
<dbReference type="OrthoDB" id="8779997at2"/>
<accession>A0A239IDK0</accession>
<keyword evidence="2" id="KW-1185">Reference proteome</keyword>
<reference evidence="1 2" key="1">
    <citation type="submission" date="2017-06" db="EMBL/GenBank/DDBJ databases">
        <authorList>
            <person name="Kim H.J."/>
            <person name="Triplett B.A."/>
        </authorList>
    </citation>
    <scope>NUCLEOTIDE SEQUENCE [LARGE SCALE GENOMIC DNA]</scope>
    <source>
        <strain evidence="1 2">U15</strain>
    </source>
</reference>
<evidence type="ECO:0000313" key="2">
    <source>
        <dbReference type="Proteomes" id="UP000198284"/>
    </source>
</evidence>
<organism evidence="1 2">
    <name type="scientific">Noviherbaspirillum humi</name>
    <dbReference type="NCBI Taxonomy" id="1688639"/>
    <lineage>
        <taxon>Bacteria</taxon>
        <taxon>Pseudomonadati</taxon>
        <taxon>Pseudomonadota</taxon>
        <taxon>Betaproteobacteria</taxon>
        <taxon>Burkholderiales</taxon>
        <taxon>Oxalobacteraceae</taxon>
        <taxon>Noviherbaspirillum</taxon>
    </lineage>
</organism>
<sequence length="76" mass="8944">MDKQEITLEELHQLAAYMAQAIPDLDCPECCECGWVYHYIERSAELYREEWEWACLAQALVRYRRTRQFRGAAGAS</sequence>
<dbReference type="AlphaFoldDB" id="A0A239IDK0"/>